<evidence type="ECO:0000313" key="1">
    <source>
        <dbReference type="EMBL" id="UWZ78506.1"/>
    </source>
</evidence>
<dbReference type="Proteomes" id="UP001060414">
    <property type="component" value="Chromosome"/>
</dbReference>
<dbReference type="InterPro" id="IPR039498">
    <property type="entry name" value="NTP_transf_5"/>
</dbReference>
<gene>
    <name evidence="1" type="ORF">L9S41_12555</name>
</gene>
<organism evidence="1 2">
    <name type="scientific">Geoalkalibacter halelectricus</name>
    <dbReference type="NCBI Taxonomy" id="2847045"/>
    <lineage>
        <taxon>Bacteria</taxon>
        <taxon>Pseudomonadati</taxon>
        <taxon>Thermodesulfobacteriota</taxon>
        <taxon>Desulfuromonadia</taxon>
        <taxon>Desulfuromonadales</taxon>
        <taxon>Geoalkalibacteraceae</taxon>
        <taxon>Geoalkalibacter</taxon>
    </lineage>
</organism>
<sequence length="355" mass="41391">MSIVLEGLRDPLGTRDWSNRRWDAFVRIARNQNLLARFALHARDLDLMDQFPAKVQDLLVAAQHVAAHHRRIVEWESRCLRQILSYHGIEFILLKGAAYIMGELPAGRGRKVSDIDILVRKQDLEHTEQILLHAGWAHTKLDPYDQRYYRRWMHELPPLKHRDRKTLVDVHHTILPESGRLHPDPQLLWQGARRCGSGDWLVPAPEDMVLHSAAHLFQDGDLNGGLRDLFDLDDLMRNFAGQDPDFWERLIPRAEALDLARPTYYALSFCRDLVGTPIPDFVLARAAAHAPCRPIRDAMRFLGKRTLVPTTPDGRMRPYQWERVVLYMRAHWLRMPPLLLARHLSHKFFLRSKKE</sequence>
<protein>
    <submittedName>
        <fullName evidence="1">Nucleotidyltransferase family protein</fullName>
    </submittedName>
</protein>
<accession>A0ABY5ZIH4</accession>
<keyword evidence="2" id="KW-1185">Reference proteome</keyword>
<reference evidence="1" key="1">
    <citation type="journal article" date="2022" name="Environ. Microbiol.">
        <title>Geoalkalibacter halelectricus SAP #1 sp. nov. possessing extracellular electron transfer and mineral#reducing capabilities from a haloalkaline environment.</title>
        <authorList>
            <person name="Yadav S."/>
            <person name="Singh R."/>
            <person name="Sundharam S.S."/>
            <person name="Chaudhary S."/>
            <person name="Krishnamurthi S."/>
            <person name="Patil S.A."/>
        </authorList>
    </citation>
    <scope>NUCLEOTIDE SEQUENCE</scope>
    <source>
        <strain evidence="1">SAP-1</strain>
    </source>
</reference>
<dbReference type="EMBL" id="CP092109">
    <property type="protein sequence ID" value="UWZ78506.1"/>
    <property type="molecule type" value="Genomic_DNA"/>
</dbReference>
<dbReference type="RefSeq" id="WP_260746859.1">
    <property type="nucleotide sequence ID" value="NZ_CP092109.1"/>
</dbReference>
<proteinExistence type="predicted"/>
<evidence type="ECO:0000313" key="2">
    <source>
        <dbReference type="Proteomes" id="UP001060414"/>
    </source>
</evidence>
<name>A0ABY5ZIH4_9BACT</name>
<dbReference type="Pfam" id="PF14907">
    <property type="entry name" value="NTP_transf_5"/>
    <property type="match status" value="1"/>
</dbReference>